<dbReference type="PANTHER" id="PTHR33531">
    <property type="entry name" value="RUBRERYTHRIN SUBFAMILY"/>
    <property type="match status" value="1"/>
</dbReference>
<proteinExistence type="predicted"/>
<dbReference type="EMBL" id="FOUJ01000002">
    <property type="protein sequence ID" value="SFM45943.1"/>
    <property type="molecule type" value="Genomic_DNA"/>
</dbReference>
<evidence type="ECO:0000313" key="2">
    <source>
        <dbReference type="EMBL" id="SFM45943.1"/>
    </source>
</evidence>
<dbReference type="PANTHER" id="PTHR33531:SF10">
    <property type="entry name" value="BLR7895 PROTEIN"/>
    <property type="match status" value="1"/>
</dbReference>
<dbReference type="GO" id="GO:0016491">
    <property type="term" value="F:oxidoreductase activity"/>
    <property type="evidence" value="ECO:0007669"/>
    <property type="project" value="InterPro"/>
</dbReference>
<accession>A0A1I4R1Z3</accession>
<sequence>MKDILHEIAEELDHLGSLDEAIGLAIELEEEGMQYYSEKASVMKNETASKLYIFLADEEKKHAGYLKQYRESKNIPEVDFKYPKFEASFTEEFSDEKLEEIGILLAALRFEHKSEYFYTELAKRAEDDEQRAFFEKVAAAERGHYMIIDELLGSATEFRMQT</sequence>
<dbReference type="RefSeq" id="WP_091934974.1">
    <property type="nucleotide sequence ID" value="NZ_FOUJ01000002.1"/>
</dbReference>
<name>A0A1I4R1Z3_9EURY</name>
<dbReference type="AlphaFoldDB" id="A0A1I4R1Z3"/>
<dbReference type="CDD" id="cd01045">
    <property type="entry name" value="Ferritin_like_AB"/>
    <property type="match status" value="1"/>
</dbReference>
<protein>
    <submittedName>
        <fullName evidence="2">Rubrerythrin</fullName>
    </submittedName>
</protein>
<reference evidence="3" key="1">
    <citation type="submission" date="2016-10" db="EMBL/GenBank/DDBJ databases">
        <authorList>
            <person name="Varghese N."/>
            <person name="Submissions S."/>
        </authorList>
    </citation>
    <scope>NUCLEOTIDE SEQUENCE [LARGE SCALE GENOMIC DNA]</scope>
    <source>
        <strain evidence="3">Mob M</strain>
    </source>
</reference>
<dbReference type="InterPro" id="IPR009078">
    <property type="entry name" value="Ferritin-like_SF"/>
</dbReference>
<dbReference type="InterPro" id="IPR012347">
    <property type="entry name" value="Ferritin-like"/>
</dbReference>
<dbReference type="InterPro" id="IPR003251">
    <property type="entry name" value="Rr_diiron-bd_dom"/>
</dbReference>
<dbReference type="GO" id="GO:0046872">
    <property type="term" value="F:metal ion binding"/>
    <property type="evidence" value="ECO:0007669"/>
    <property type="project" value="InterPro"/>
</dbReference>
<gene>
    <name evidence="2" type="ORF">SAMN04488696_1304</name>
</gene>
<dbReference type="Gene3D" id="1.20.1260.10">
    <property type="match status" value="1"/>
</dbReference>
<dbReference type="Proteomes" id="UP000198535">
    <property type="component" value="Unassembled WGS sequence"/>
</dbReference>
<dbReference type="Pfam" id="PF02915">
    <property type="entry name" value="Rubrerythrin"/>
    <property type="match status" value="1"/>
</dbReference>
<dbReference type="SUPFAM" id="SSF47240">
    <property type="entry name" value="Ferritin-like"/>
    <property type="match status" value="1"/>
</dbReference>
<dbReference type="OrthoDB" id="132738at2157"/>
<evidence type="ECO:0000259" key="1">
    <source>
        <dbReference type="Pfam" id="PF02915"/>
    </source>
</evidence>
<organism evidence="2 3">
    <name type="scientific">Methanolobus profundi</name>
    <dbReference type="NCBI Taxonomy" id="487685"/>
    <lineage>
        <taxon>Archaea</taxon>
        <taxon>Methanobacteriati</taxon>
        <taxon>Methanobacteriota</taxon>
        <taxon>Stenosarchaea group</taxon>
        <taxon>Methanomicrobia</taxon>
        <taxon>Methanosarcinales</taxon>
        <taxon>Methanosarcinaceae</taxon>
        <taxon>Methanolobus</taxon>
    </lineage>
</organism>
<keyword evidence="3" id="KW-1185">Reference proteome</keyword>
<dbReference type="STRING" id="487685.SAMN04488696_1304"/>
<feature type="domain" description="Rubrerythrin diiron-binding" evidence="1">
    <location>
        <begin position="20"/>
        <end position="151"/>
    </location>
</feature>
<evidence type="ECO:0000313" key="3">
    <source>
        <dbReference type="Proteomes" id="UP000198535"/>
    </source>
</evidence>